<dbReference type="EMBL" id="AMZH03012996">
    <property type="protein sequence ID" value="RRT50018.1"/>
    <property type="molecule type" value="Genomic_DNA"/>
</dbReference>
<comment type="caution">
    <text evidence="1">The sequence shown here is derived from an EMBL/GenBank/DDBJ whole genome shotgun (WGS) entry which is preliminary data.</text>
</comment>
<proteinExistence type="predicted"/>
<name>A0A426YE67_ENSVE</name>
<evidence type="ECO:0000313" key="2">
    <source>
        <dbReference type="Proteomes" id="UP000287651"/>
    </source>
</evidence>
<evidence type="ECO:0000313" key="1">
    <source>
        <dbReference type="EMBL" id="RRT50018.1"/>
    </source>
</evidence>
<gene>
    <name evidence="1" type="ORF">B296_00020071</name>
</gene>
<dbReference type="AlphaFoldDB" id="A0A426YE67"/>
<reference evidence="1 2" key="1">
    <citation type="journal article" date="2014" name="Agronomy (Basel)">
        <title>A Draft Genome Sequence for Ensete ventricosum, the Drought-Tolerant Tree Against Hunger.</title>
        <authorList>
            <person name="Harrison J."/>
            <person name="Moore K.A."/>
            <person name="Paszkiewicz K."/>
            <person name="Jones T."/>
            <person name="Grant M."/>
            <person name="Ambacheew D."/>
            <person name="Muzemil S."/>
            <person name="Studholme D.J."/>
        </authorList>
    </citation>
    <scope>NUCLEOTIDE SEQUENCE [LARGE SCALE GENOMIC DNA]</scope>
</reference>
<accession>A0A426YE67</accession>
<organism evidence="1 2">
    <name type="scientific">Ensete ventricosum</name>
    <name type="common">Abyssinian banana</name>
    <name type="synonym">Musa ensete</name>
    <dbReference type="NCBI Taxonomy" id="4639"/>
    <lineage>
        <taxon>Eukaryota</taxon>
        <taxon>Viridiplantae</taxon>
        <taxon>Streptophyta</taxon>
        <taxon>Embryophyta</taxon>
        <taxon>Tracheophyta</taxon>
        <taxon>Spermatophyta</taxon>
        <taxon>Magnoliopsida</taxon>
        <taxon>Liliopsida</taxon>
        <taxon>Zingiberales</taxon>
        <taxon>Musaceae</taxon>
        <taxon>Ensete</taxon>
    </lineage>
</organism>
<sequence>MAIIAIGGQLVVRKPQWEHHMPGDEGGLDLSQETFFYSGVCLGEVSSLHRLPRDCSVIVIVPSFGVRVVL</sequence>
<dbReference type="Proteomes" id="UP000287651">
    <property type="component" value="Unassembled WGS sequence"/>
</dbReference>
<protein>
    <submittedName>
        <fullName evidence="1">Uncharacterized protein</fullName>
    </submittedName>
</protein>